<keyword evidence="1" id="KW-0472">Membrane</keyword>
<name>X1VPG2_9ZZZZ</name>
<reference evidence="2" key="1">
    <citation type="journal article" date="2014" name="Front. Microbiol.">
        <title>High frequency of phylogenetically diverse reductive dehalogenase-homologous genes in deep subseafloor sedimentary metagenomes.</title>
        <authorList>
            <person name="Kawai M."/>
            <person name="Futagami T."/>
            <person name="Toyoda A."/>
            <person name="Takaki Y."/>
            <person name="Nishi S."/>
            <person name="Hori S."/>
            <person name="Arai W."/>
            <person name="Tsubouchi T."/>
            <person name="Morono Y."/>
            <person name="Uchiyama I."/>
            <person name="Ito T."/>
            <person name="Fujiyama A."/>
            <person name="Inagaki F."/>
            <person name="Takami H."/>
        </authorList>
    </citation>
    <scope>NUCLEOTIDE SEQUENCE</scope>
    <source>
        <strain evidence="2">Expedition CK06-06</strain>
    </source>
</reference>
<evidence type="ECO:0000313" key="2">
    <source>
        <dbReference type="EMBL" id="GAJ21912.1"/>
    </source>
</evidence>
<keyword evidence="1" id="KW-1133">Transmembrane helix</keyword>
<proteinExistence type="predicted"/>
<dbReference type="AlphaFoldDB" id="X1VPG2"/>
<feature type="transmembrane region" description="Helical" evidence="1">
    <location>
        <begin position="20"/>
        <end position="41"/>
    </location>
</feature>
<gene>
    <name evidence="2" type="ORF">S12H4_58848</name>
</gene>
<accession>X1VPG2</accession>
<organism evidence="2">
    <name type="scientific">marine sediment metagenome</name>
    <dbReference type="NCBI Taxonomy" id="412755"/>
    <lineage>
        <taxon>unclassified sequences</taxon>
        <taxon>metagenomes</taxon>
        <taxon>ecological metagenomes</taxon>
    </lineage>
</organism>
<comment type="caution">
    <text evidence="2">The sequence shown here is derived from an EMBL/GenBank/DDBJ whole genome shotgun (WGS) entry which is preliminary data.</text>
</comment>
<evidence type="ECO:0000256" key="1">
    <source>
        <dbReference type="SAM" id="Phobius"/>
    </source>
</evidence>
<feature type="non-terminal residue" evidence="2">
    <location>
        <position position="1"/>
    </location>
</feature>
<keyword evidence="1" id="KW-0812">Transmembrane</keyword>
<dbReference type="EMBL" id="BARW01038315">
    <property type="protein sequence ID" value="GAJ21912.1"/>
    <property type="molecule type" value="Genomic_DNA"/>
</dbReference>
<sequence length="48" mass="5323">KLKKFGKNIAVITPIQAIGAWVFVAISVLFLCTFCIALITLKKSKTKR</sequence>
<protein>
    <submittedName>
        <fullName evidence="2">Uncharacterized protein</fullName>
    </submittedName>
</protein>